<name>A0A0P5YL74_9CRUS</name>
<evidence type="ECO:0000313" key="4">
    <source>
        <dbReference type="EMBL" id="KZS05896.1"/>
    </source>
</evidence>
<accession>A0A0P5YL74</accession>
<reference evidence="4 5" key="1">
    <citation type="submission" date="2016-03" db="EMBL/GenBank/DDBJ databases">
        <title>EvidentialGene: Evidence-directed Construction of Genes on Genomes.</title>
        <authorList>
            <person name="Gilbert D.G."/>
            <person name="Choi J.-H."/>
            <person name="Mockaitis K."/>
            <person name="Colbourne J."/>
            <person name="Pfrender M."/>
        </authorList>
    </citation>
    <scope>NUCLEOTIDE SEQUENCE [LARGE SCALE GENOMIC DNA]</scope>
    <source>
        <strain evidence="4 5">Xinb3</strain>
        <tissue evidence="4">Complete organism</tissue>
    </source>
</reference>
<keyword evidence="2" id="KW-0328">Glycosyltransferase</keyword>
<dbReference type="InterPro" id="IPR050271">
    <property type="entry name" value="UDP-glycosyltransferase"/>
</dbReference>
<dbReference type="AlphaFoldDB" id="A0A0P5YL74"/>
<evidence type="ECO:0000256" key="1">
    <source>
        <dbReference type="ARBA" id="ARBA00009995"/>
    </source>
</evidence>
<evidence type="ECO:0000256" key="2">
    <source>
        <dbReference type="ARBA" id="ARBA00022676"/>
    </source>
</evidence>
<evidence type="ECO:0000256" key="3">
    <source>
        <dbReference type="ARBA" id="ARBA00022679"/>
    </source>
</evidence>
<proteinExistence type="inferred from homology"/>
<dbReference type="SUPFAM" id="SSF53756">
    <property type="entry name" value="UDP-Glycosyltransferase/glycogen phosphorylase"/>
    <property type="match status" value="1"/>
</dbReference>
<dbReference type="STRING" id="35525.A0A0P5YL74"/>
<gene>
    <name evidence="4" type="ORF">APZ42_030894</name>
</gene>
<comment type="caution">
    <text evidence="4">The sequence shown here is derived from an EMBL/GenBank/DDBJ whole genome shotgun (WGS) entry which is preliminary data.</text>
</comment>
<keyword evidence="3 4" id="KW-0808">Transferase</keyword>
<dbReference type="Proteomes" id="UP000076858">
    <property type="component" value="Unassembled WGS sequence"/>
</dbReference>
<dbReference type="EMBL" id="LRGB01002860">
    <property type="protein sequence ID" value="KZS05896.1"/>
    <property type="molecule type" value="Genomic_DNA"/>
</dbReference>
<dbReference type="FunFam" id="3.40.50.2000:FF:000021">
    <property type="entry name" value="UDP-glucuronosyltransferase"/>
    <property type="match status" value="1"/>
</dbReference>
<organism evidence="4 5">
    <name type="scientific">Daphnia magna</name>
    <dbReference type="NCBI Taxonomy" id="35525"/>
    <lineage>
        <taxon>Eukaryota</taxon>
        <taxon>Metazoa</taxon>
        <taxon>Ecdysozoa</taxon>
        <taxon>Arthropoda</taxon>
        <taxon>Crustacea</taxon>
        <taxon>Branchiopoda</taxon>
        <taxon>Diplostraca</taxon>
        <taxon>Cladocera</taxon>
        <taxon>Anomopoda</taxon>
        <taxon>Daphniidae</taxon>
        <taxon>Daphnia</taxon>
    </lineage>
</organism>
<dbReference type="OrthoDB" id="5835829at2759"/>
<keyword evidence="5" id="KW-1185">Reference proteome</keyword>
<sequence>MGILYISGCFWFLLSVFSYADAYNILILTPVTSPSHSIVFKPLVEGLAERGHFVTYWNGLQPSRSSFSNSTDNLRLLKSPNLVKINRQHNVSFRDHDSPFTMLFRLVPTLMNYCRVIYEDPVFHQLMNSKERYDLIIVDGFANDCTLYLAEVLDVPFVYLSCLAPPPWLLYEIGSPLALEQFPNPIGHRDRMNLWQRLFNSVTGVGIIYFHRWIILPFTERVAAQTLGINNLTSIVDIKNRYLSLLLVNSHFSFNYHLPTASAVVEVGGIHMTGKRDAIKLSKDLASFLDNSGDAGFIIVSFGSMLRGDELPKDIRRIFMSTFARLQQRVVWKWENESRFDEEGELIPNNIKTISWLPQRELLRHPKVRLLISHGGLLSQFETIYDGIPSICLPVWGDHPINAQKSEDDGYAIRINWNDLTEEKLYNAIQLLLTNPRYSQRVKKVSALMHDQINNPLDRAIYWVEYVIRHQGAPHLRNASRDLSFPQRALLDVILILATAISFAAFLIVRVGCFCYSKCGRKDVLIGTNKKVN</sequence>
<dbReference type="InterPro" id="IPR002213">
    <property type="entry name" value="UDP_glucos_trans"/>
</dbReference>
<comment type="similarity">
    <text evidence="1">Belongs to the UDP-glycosyltransferase family.</text>
</comment>
<dbReference type="CDD" id="cd03784">
    <property type="entry name" value="GT1_Gtf-like"/>
    <property type="match status" value="1"/>
</dbReference>
<evidence type="ECO:0000313" key="5">
    <source>
        <dbReference type="Proteomes" id="UP000076858"/>
    </source>
</evidence>
<dbReference type="PANTHER" id="PTHR48043:SF159">
    <property type="entry name" value="EG:EG0003.4 PROTEIN-RELATED"/>
    <property type="match status" value="1"/>
</dbReference>
<dbReference type="GO" id="GO:0008194">
    <property type="term" value="F:UDP-glycosyltransferase activity"/>
    <property type="evidence" value="ECO:0007669"/>
    <property type="project" value="InterPro"/>
</dbReference>
<dbReference type="PANTHER" id="PTHR48043">
    <property type="entry name" value="EG:EG0003.4 PROTEIN-RELATED"/>
    <property type="match status" value="1"/>
</dbReference>
<dbReference type="Pfam" id="PF00201">
    <property type="entry name" value="UDPGT"/>
    <property type="match status" value="1"/>
</dbReference>
<protein>
    <submittedName>
        <fullName evidence="4">UDP-glucuronosyltransferase</fullName>
    </submittedName>
</protein>
<dbReference type="Gene3D" id="3.40.50.2000">
    <property type="entry name" value="Glycogen Phosphorylase B"/>
    <property type="match status" value="2"/>
</dbReference>